<name>A0A9W4P088_9EURO</name>
<dbReference type="AlphaFoldDB" id="A0A9W4P088"/>
<protein>
    <submittedName>
        <fullName evidence="2">Uncharacterized protein</fullName>
    </submittedName>
</protein>
<reference evidence="2" key="1">
    <citation type="submission" date="2021-07" db="EMBL/GenBank/DDBJ databases">
        <authorList>
            <person name="Branca A.L. A."/>
        </authorList>
    </citation>
    <scope>NUCLEOTIDE SEQUENCE</scope>
</reference>
<comment type="caution">
    <text evidence="2">The sequence shown here is derived from an EMBL/GenBank/DDBJ whole genome shotgun (WGS) entry which is preliminary data.</text>
</comment>
<accession>A0A9W4P088</accession>
<evidence type="ECO:0000313" key="3">
    <source>
        <dbReference type="Proteomes" id="UP001152649"/>
    </source>
</evidence>
<dbReference type="Proteomes" id="UP001152649">
    <property type="component" value="Unassembled WGS sequence"/>
</dbReference>
<evidence type="ECO:0000313" key="2">
    <source>
        <dbReference type="EMBL" id="CAG8431828.1"/>
    </source>
</evidence>
<dbReference type="EMBL" id="CAJVPG010000476">
    <property type="protein sequence ID" value="CAG8431828.1"/>
    <property type="molecule type" value="Genomic_DNA"/>
</dbReference>
<gene>
    <name evidence="2" type="ORF">PSALAMII_LOCUS11674</name>
</gene>
<organism evidence="2 3">
    <name type="scientific">Penicillium salamii</name>
    <dbReference type="NCBI Taxonomy" id="1612424"/>
    <lineage>
        <taxon>Eukaryota</taxon>
        <taxon>Fungi</taxon>
        <taxon>Dikarya</taxon>
        <taxon>Ascomycota</taxon>
        <taxon>Pezizomycotina</taxon>
        <taxon>Eurotiomycetes</taxon>
        <taxon>Eurotiomycetidae</taxon>
        <taxon>Eurotiales</taxon>
        <taxon>Aspergillaceae</taxon>
        <taxon>Penicillium</taxon>
    </lineage>
</organism>
<feature type="region of interest" description="Disordered" evidence="1">
    <location>
        <begin position="1"/>
        <end position="51"/>
    </location>
</feature>
<keyword evidence="3" id="KW-1185">Reference proteome</keyword>
<proteinExistence type="predicted"/>
<evidence type="ECO:0000256" key="1">
    <source>
        <dbReference type="SAM" id="MobiDB-lite"/>
    </source>
</evidence>
<sequence length="51" mass="5642">MTSSRQKSSAVQPNGYASRFAVLMSPQGEQTPQEAASFRHKHQPPLQEMPS</sequence>
<feature type="compositionally biased region" description="Polar residues" evidence="1">
    <location>
        <begin position="1"/>
        <end position="12"/>
    </location>
</feature>